<dbReference type="EMBL" id="SJPV01000004">
    <property type="protein sequence ID" value="TWU38633.1"/>
    <property type="molecule type" value="Genomic_DNA"/>
</dbReference>
<sequence>MILKRSHRRKSNDNGKTIQINRFKARYEQADFHSSVAGDTIVNNARELVHGCRLDATSAQRTTTETNSHLRSQVIAVAVCVLLVPVDVRAEGLVPTTATSADRFMPVWTFTEILGQNHAAVIARRSDSSVSDLTSQKNTKYASFEISDVLKGEPSLAGSTVVARPSGGDPKGEMFLLVGKRSKSSKEISWRVARSVTQAYREHVLTVNGLEQSGAQRLTFFQTLLEHADQSVSANAHLEFVVAADDAFERACDQLDRTKIRQWLSEPDIAADRRRLYLAMLARCGNAADAEWIQQELTARDIPASLDIWLGCYLALKGEAGLPMVHSRYLVDSQATFAETYAAIQALRFVRDLPSSPLSRKSLILSFRLLLENSALADLVIPDLARLKDWESMDRLVALFKEPDAERCRVPVVNFIRACPTAIAKERLKEMDMLDPEAVRHAKSFFGVADLSKTRVTLRRLYGVNGISGC</sequence>
<name>A0A5C6DMU7_9BACT</name>
<evidence type="ECO:0000313" key="1">
    <source>
        <dbReference type="EMBL" id="TWU38633.1"/>
    </source>
</evidence>
<protein>
    <submittedName>
        <fullName evidence="1">Uncharacterized protein</fullName>
    </submittedName>
</protein>
<evidence type="ECO:0000313" key="2">
    <source>
        <dbReference type="Proteomes" id="UP000319143"/>
    </source>
</evidence>
<proteinExistence type="predicted"/>
<gene>
    <name evidence="1" type="ORF">Poly41_31100</name>
</gene>
<dbReference type="AlphaFoldDB" id="A0A5C6DMU7"/>
<reference evidence="1 2" key="1">
    <citation type="submission" date="2019-02" db="EMBL/GenBank/DDBJ databases">
        <title>Deep-cultivation of Planctomycetes and their phenomic and genomic characterization uncovers novel biology.</title>
        <authorList>
            <person name="Wiegand S."/>
            <person name="Jogler M."/>
            <person name="Boedeker C."/>
            <person name="Pinto D."/>
            <person name="Vollmers J."/>
            <person name="Rivas-Marin E."/>
            <person name="Kohn T."/>
            <person name="Peeters S.H."/>
            <person name="Heuer A."/>
            <person name="Rast P."/>
            <person name="Oberbeckmann S."/>
            <person name="Bunk B."/>
            <person name="Jeske O."/>
            <person name="Meyerdierks A."/>
            <person name="Storesund J.E."/>
            <person name="Kallscheuer N."/>
            <person name="Luecker S."/>
            <person name="Lage O.M."/>
            <person name="Pohl T."/>
            <person name="Merkel B.J."/>
            <person name="Hornburger P."/>
            <person name="Mueller R.-W."/>
            <person name="Bruemmer F."/>
            <person name="Labrenz M."/>
            <person name="Spormann A.M."/>
            <person name="Op Den Camp H."/>
            <person name="Overmann J."/>
            <person name="Amann R."/>
            <person name="Jetten M.S.M."/>
            <person name="Mascher T."/>
            <person name="Medema M.H."/>
            <person name="Devos D.P."/>
            <person name="Kaster A.-K."/>
            <person name="Ovreas L."/>
            <person name="Rohde M."/>
            <person name="Galperin M.Y."/>
            <person name="Jogler C."/>
        </authorList>
    </citation>
    <scope>NUCLEOTIDE SEQUENCE [LARGE SCALE GENOMIC DNA]</scope>
    <source>
        <strain evidence="1 2">Poly41</strain>
    </source>
</reference>
<organism evidence="1 2">
    <name type="scientific">Novipirellula artificiosorum</name>
    <dbReference type="NCBI Taxonomy" id="2528016"/>
    <lineage>
        <taxon>Bacteria</taxon>
        <taxon>Pseudomonadati</taxon>
        <taxon>Planctomycetota</taxon>
        <taxon>Planctomycetia</taxon>
        <taxon>Pirellulales</taxon>
        <taxon>Pirellulaceae</taxon>
        <taxon>Novipirellula</taxon>
    </lineage>
</organism>
<accession>A0A5C6DMU7</accession>
<comment type="caution">
    <text evidence="1">The sequence shown here is derived from an EMBL/GenBank/DDBJ whole genome shotgun (WGS) entry which is preliminary data.</text>
</comment>
<dbReference type="Proteomes" id="UP000319143">
    <property type="component" value="Unassembled WGS sequence"/>
</dbReference>
<keyword evidence="2" id="KW-1185">Reference proteome</keyword>